<feature type="transmembrane region" description="Helical" evidence="1">
    <location>
        <begin position="116"/>
        <end position="140"/>
    </location>
</feature>
<protein>
    <submittedName>
        <fullName evidence="2">Uncharacterized protein</fullName>
    </submittedName>
</protein>
<feature type="transmembrane region" description="Helical" evidence="1">
    <location>
        <begin position="166"/>
        <end position="189"/>
    </location>
</feature>
<accession>A0AAP9SET8</accession>
<keyword evidence="1" id="KW-0812">Transmembrane</keyword>
<reference evidence="2 3" key="1">
    <citation type="submission" date="2020-02" db="EMBL/GenBank/DDBJ databases">
        <authorList>
            <person name="Kociolek L.K."/>
            <person name="Ozer E.A."/>
        </authorList>
    </citation>
    <scope>NUCLEOTIDE SEQUENCE [LARGE SCALE GENOMIC DNA]</scope>
    <source>
        <strain evidence="2 3">ATCC 14501</strain>
    </source>
</reference>
<gene>
    <name evidence="2" type="ORF">G4D54_06990</name>
</gene>
<evidence type="ECO:0000256" key="1">
    <source>
        <dbReference type="SAM" id="Phobius"/>
    </source>
</evidence>
<feature type="transmembrane region" description="Helical" evidence="1">
    <location>
        <begin position="196"/>
        <end position="215"/>
    </location>
</feature>
<dbReference type="GeneID" id="61925269"/>
<proteinExistence type="predicted"/>
<keyword evidence="1" id="KW-0472">Membrane</keyword>
<evidence type="ECO:0000313" key="2">
    <source>
        <dbReference type="EMBL" id="QJA02188.1"/>
    </source>
</evidence>
<feature type="transmembrane region" description="Helical" evidence="1">
    <location>
        <begin position="16"/>
        <end position="34"/>
    </location>
</feature>
<organism evidence="2 3">
    <name type="scientific">Clostridium innocuum</name>
    <dbReference type="NCBI Taxonomy" id="1522"/>
    <lineage>
        <taxon>Bacteria</taxon>
        <taxon>Bacillati</taxon>
        <taxon>Bacillota</taxon>
        <taxon>Clostridia</taxon>
        <taxon>Eubacteriales</taxon>
        <taxon>Clostridiaceae</taxon>
        <taxon>Clostridium</taxon>
    </lineage>
</organism>
<dbReference type="AlphaFoldDB" id="A0AAP9SET8"/>
<keyword evidence="1" id="KW-1133">Transmembrane helix</keyword>
<sequence>MLRKELKAVLYNKKTYLIFIFFMLIMLLDLSINYKNNVISQGDHLDWKNVFSPAFMAYLSAKSEGHIGAMLFSWCMPLYMLICISDSYTTEYKLHYHTVLAIRCGRKKEYFSKLKASFLVGFCMTFIVLLINYLLAILLFHQGMRSGEYMHTTLNALSLIQPELTYIVYMFVAAVIYGLCSVYCSALSFFLRDVKFLYAVSYFIWMFLISNRFSIMYCEQPFIEYGFTFVVPALLLYTGIVLLCVYLGYRKKVSKDDL</sequence>
<feature type="transmembrane region" description="Helical" evidence="1">
    <location>
        <begin position="227"/>
        <end position="249"/>
    </location>
</feature>
<evidence type="ECO:0000313" key="3">
    <source>
        <dbReference type="Proteomes" id="UP000503330"/>
    </source>
</evidence>
<name>A0AAP9SET8_CLOIN</name>
<dbReference type="Proteomes" id="UP000503330">
    <property type="component" value="Chromosome"/>
</dbReference>
<dbReference type="EMBL" id="CP048838">
    <property type="protein sequence ID" value="QJA02188.1"/>
    <property type="molecule type" value="Genomic_DNA"/>
</dbReference>
<dbReference type="RefSeq" id="WP_002608282.1">
    <property type="nucleotide sequence ID" value="NZ_BAAACC010000019.1"/>
</dbReference>